<evidence type="ECO:0000256" key="2">
    <source>
        <dbReference type="ARBA" id="ARBA00023186"/>
    </source>
</evidence>
<dbReference type="PRINTS" id="PR00625">
    <property type="entry name" value="JDOMAIN"/>
</dbReference>
<evidence type="ECO:0000313" key="4">
    <source>
        <dbReference type="EMBL" id="RGK37518.1"/>
    </source>
</evidence>
<keyword evidence="1" id="KW-0235">DNA replication</keyword>
<organism evidence="4 5">
    <name type="scientific">[Ruminococcus] lactaris</name>
    <dbReference type="NCBI Taxonomy" id="46228"/>
    <lineage>
        <taxon>Bacteria</taxon>
        <taxon>Bacillati</taxon>
        <taxon>Bacillota</taxon>
        <taxon>Clostridia</taxon>
        <taxon>Lachnospirales</taxon>
        <taxon>Lachnospiraceae</taxon>
        <taxon>Mediterraneibacter</taxon>
    </lineage>
</organism>
<sequence length="239" mass="28124">MKSRTYYEILGVSRDASIEEITIAKNALAKVYHPDANAHKDIDTTAFMQEILEAYQTLSDPEKRKGYDAQFFGNSEPVERVFKTFKLEPEEKTAESVSFVTYWNAYSSLNEILEKSLQLMNREEKKKSMPKRLLGKLGRAEHENTYRNRQIAKMAREAVQYITLLKMAEIPMEFWNDEAMNWVLVRWGQKPGNDYIALFNRYRVQIERMKSASEKKKLHNKNRQFHHDLKKLLSYALEG</sequence>
<dbReference type="PANTHER" id="PTHR44145:SF3">
    <property type="entry name" value="DNAJ HOMOLOG SUBFAMILY A MEMBER 3, MITOCHONDRIAL"/>
    <property type="match status" value="1"/>
</dbReference>
<dbReference type="SUPFAM" id="SSF46565">
    <property type="entry name" value="Chaperone J-domain"/>
    <property type="match status" value="1"/>
</dbReference>
<proteinExistence type="predicted"/>
<accession>A0A3E4LJB9</accession>
<dbReference type="CDD" id="cd06257">
    <property type="entry name" value="DnaJ"/>
    <property type="match status" value="1"/>
</dbReference>
<evidence type="ECO:0000259" key="3">
    <source>
        <dbReference type="PROSITE" id="PS50076"/>
    </source>
</evidence>
<keyword evidence="2" id="KW-0143">Chaperone</keyword>
<dbReference type="PANTHER" id="PTHR44145">
    <property type="entry name" value="DNAJ HOMOLOG SUBFAMILY A MEMBER 3, MITOCHONDRIAL"/>
    <property type="match status" value="1"/>
</dbReference>
<dbReference type="Pfam" id="PF00226">
    <property type="entry name" value="DnaJ"/>
    <property type="match status" value="1"/>
</dbReference>
<dbReference type="InterPro" id="IPR001623">
    <property type="entry name" value="DnaJ_domain"/>
</dbReference>
<evidence type="ECO:0000313" key="5">
    <source>
        <dbReference type="Proteomes" id="UP000260793"/>
    </source>
</evidence>
<evidence type="ECO:0000256" key="1">
    <source>
        <dbReference type="ARBA" id="ARBA00022705"/>
    </source>
</evidence>
<reference evidence="4 5" key="1">
    <citation type="submission" date="2018-08" db="EMBL/GenBank/DDBJ databases">
        <title>A genome reference for cultivated species of the human gut microbiota.</title>
        <authorList>
            <person name="Zou Y."/>
            <person name="Xue W."/>
            <person name="Luo G."/>
        </authorList>
    </citation>
    <scope>NUCLEOTIDE SEQUENCE [LARGE SCALE GENOMIC DNA]</scope>
    <source>
        <strain evidence="4 5">TF11-7</strain>
    </source>
</reference>
<dbReference type="EMBL" id="QSQN01000037">
    <property type="protein sequence ID" value="RGK37518.1"/>
    <property type="molecule type" value="Genomic_DNA"/>
</dbReference>
<dbReference type="Gene3D" id="1.10.287.110">
    <property type="entry name" value="DnaJ domain"/>
    <property type="match status" value="1"/>
</dbReference>
<dbReference type="RefSeq" id="WP_117688565.1">
    <property type="nucleotide sequence ID" value="NZ_DXNI01000017.1"/>
</dbReference>
<dbReference type="PROSITE" id="PS50076">
    <property type="entry name" value="DNAJ_2"/>
    <property type="match status" value="1"/>
</dbReference>
<dbReference type="Proteomes" id="UP000260793">
    <property type="component" value="Unassembled WGS sequence"/>
</dbReference>
<feature type="domain" description="J" evidence="3">
    <location>
        <begin position="5"/>
        <end position="71"/>
    </location>
</feature>
<dbReference type="AlphaFoldDB" id="A0A3E4LJB9"/>
<dbReference type="GO" id="GO:0006260">
    <property type="term" value="P:DNA replication"/>
    <property type="evidence" value="ECO:0007669"/>
    <property type="project" value="UniProtKB-KW"/>
</dbReference>
<dbReference type="InterPro" id="IPR036869">
    <property type="entry name" value="J_dom_sf"/>
</dbReference>
<gene>
    <name evidence="4" type="ORF">DXD17_12080</name>
</gene>
<name>A0A3E4LJB9_9FIRM</name>
<comment type="caution">
    <text evidence="4">The sequence shown here is derived from an EMBL/GenBank/DDBJ whole genome shotgun (WGS) entry which is preliminary data.</text>
</comment>
<dbReference type="SMART" id="SM00271">
    <property type="entry name" value="DnaJ"/>
    <property type="match status" value="1"/>
</dbReference>
<dbReference type="InterPro" id="IPR051938">
    <property type="entry name" value="Apopto_cytoskel_mod"/>
</dbReference>
<protein>
    <submittedName>
        <fullName evidence="4">J domain-containing protein</fullName>
    </submittedName>
</protein>